<evidence type="ECO:0000256" key="3">
    <source>
        <dbReference type="ARBA" id="ARBA00011245"/>
    </source>
</evidence>
<evidence type="ECO:0000256" key="6">
    <source>
        <dbReference type="ARBA" id="ARBA00022825"/>
    </source>
</evidence>
<evidence type="ECO:0000313" key="10">
    <source>
        <dbReference type="EMBL" id="WRT64833.1"/>
    </source>
</evidence>
<dbReference type="EMBL" id="CP141882">
    <property type="protein sequence ID" value="WRT64833.1"/>
    <property type="molecule type" value="Genomic_DNA"/>
</dbReference>
<dbReference type="InterPro" id="IPR051167">
    <property type="entry name" value="Prolyl_oligopep/macrocyclase"/>
</dbReference>
<dbReference type="EC" id="3.4.21.-" evidence="7"/>
<dbReference type="InterPro" id="IPR001375">
    <property type="entry name" value="Peptidase_S9_cat"/>
</dbReference>
<dbReference type="PROSITE" id="PS00708">
    <property type="entry name" value="PRO_ENDOPEP_SER"/>
    <property type="match status" value="1"/>
</dbReference>
<dbReference type="InterPro" id="IPR002471">
    <property type="entry name" value="Pept_S9_AS"/>
</dbReference>
<keyword evidence="11" id="KW-1185">Reference proteome</keyword>
<dbReference type="SUPFAM" id="SSF50993">
    <property type="entry name" value="Peptidase/esterase 'gauge' domain"/>
    <property type="match status" value="1"/>
</dbReference>
<dbReference type="Pfam" id="PF00326">
    <property type="entry name" value="Peptidase_S9"/>
    <property type="match status" value="1"/>
</dbReference>
<evidence type="ECO:0000256" key="4">
    <source>
        <dbReference type="ARBA" id="ARBA00022670"/>
    </source>
</evidence>
<name>A0ABZ1CT33_9TREE</name>
<keyword evidence="5 7" id="KW-0378">Hydrolase</keyword>
<evidence type="ECO:0000256" key="1">
    <source>
        <dbReference type="ARBA" id="ARBA00001070"/>
    </source>
</evidence>
<dbReference type="Pfam" id="PF02897">
    <property type="entry name" value="Peptidase_S9_N"/>
    <property type="match status" value="1"/>
</dbReference>
<dbReference type="Gene3D" id="2.130.10.120">
    <property type="entry name" value="Prolyl oligopeptidase, N-terminal domain"/>
    <property type="match status" value="1"/>
</dbReference>
<comment type="catalytic activity">
    <reaction evidence="1">
        <text>Hydrolysis of Pro-|-Xaa &gt;&gt; Ala-|-Xaa in oligopeptides.</text>
        <dbReference type="EC" id="3.4.21.26"/>
    </reaction>
</comment>
<organism evidence="10 11">
    <name type="scientific">Kwoniella shivajii</name>
    <dbReference type="NCBI Taxonomy" id="564305"/>
    <lineage>
        <taxon>Eukaryota</taxon>
        <taxon>Fungi</taxon>
        <taxon>Dikarya</taxon>
        <taxon>Basidiomycota</taxon>
        <taxon>Agaricomycotina</taxon>
        <taxon>Tremellomycetes</taxon>
        <taxon>Tremellales</taxon>
        <taxon>Cryptococcaceae</taxon>
        <taxon>Kwoniella</taxon>
    </lineage>
</organism>
<feature type="domain" description="Peptidase S9 prolyl oligopeptidase catalytic" evidence="8">
    <location>
        <begin position="594"/>
        <end position="799"/>
    </location>
</feature>
<evidence type="ECO:0000259" key="9">
    <source>
        <dbReference type="Pfam" id="PF02897"/>
    </source>
</evidence>
<feature type="domain" description="Peptidase S9A N-terminal" evidence="9">
    <location>
        <begin position="49"/>
        <end position="513"/>
    </location>
</feature>
<dbReference type="Gene3D" id="3.40.50.1820">
    <property type="entry name" value="alpha/beta hydrolase"/>
    <property type="match status" value="1"/>
</dbReference>
<dbReference type="InterPro" id="IPR023302">
    <property type="entry name" value="Pept_S9A_N"/>
</dbReference>
<sequence length="806" mass="89261">MAFAGASISKTPLGALHNHPNKSSASSFTVSSSDWGLAKKSSIQYPTPPQDGGVVDDIFGIEIKDPWRSLEQLESDSTKEFIQEQNKLSIPKLVNHPLRDSLEKAVESCYNHERMDTPQLQADGYYYWSFNTGTWPRDILVRSKNLSKHFGKQPGSDGPEIFFDLNKEDDTSLYAHSFSPSGKLWCAVLQTSGSDWQSLRVYDTVTKQVIERPLGGSKFTFGVTWVGEEGFIYKRSVDYDMHEDALASADGAFGMFYHRIGESQTCDVGVLCFSGDFIDCFVGKAYVVSSDLSEKSTERSWLTMDVYRNTNPETELLIVELPDGPSKVDGHKIESLIRKERKWVTKGYTGETRYVGSTPSNSHLFYTTADGHSTGRIVSFDTADWDRTEADSVLPIKEFVSADDEGHQLSVGQVVGGKLLVLIYLKHACASVVFVDASTGKQLGSANAKETKGDIALDPNTEVPVPEEELRTAKSSDVVIPEHGSIKAISSRFDTDDFYFAVDTWVAPSYVLKGQVIKKDDGLNVDISSITSAHSPAEETLICSQVFYDSHDGIKIPMFICHPHDLDLSKPNPTLVHAYGGFCAPLTPHYDAFFASFMRNLRGIVAIAGIRGGGEYGKRWHDAALGIKRYIGWDDFSYAAKYLQDKGLTTPQLTATYGTSNGGLLVTACVNRYPELFNTVFADVAITDLVRYHKFTLGRMWTGEYGSPEDPNILPTLFSTSPLHNVREDVGYPSILVTTADHDTRVVPGHSLKYLAEVQNKHPNGKHIVLGRLYENAGHEASTKTLEKKVEEVTDRLIFTLLTMKP</sequence>
<comment type="subunit">
    <text evidence="3">Monomer.</text>
</comment>
<dbReference type="InterPro" id="IPR029058">
    <property type="entry name" value="AB_hydrolase_fold"/>
</dbReference>
<keyword evidence="6 7" id="KW-0720">Serine protease</keyword>
<evidence type="ECO:0000256" key="5">
    <source>
        <dbReference type="ARBA" id="ARBA00022801"/>
    </source>
</evidence>
<dbReference type="SUPFAM" id="SSF53474">
    <property type="entry name" value="alpha/beta-Hydrolases"/>
    <property type="match status" value="1"/>
</dbReference>
<proteinExistence type="inferred from homology"/>
<evidence type="ECO:0000313" key="11">
    <source>
        <dbReference type="Proteomes" id="UP001329825"/>
    </source>
</evidence>
<dbReference type="InterPro" id="IPR002470">
    <property type="entry name" value="Peptidase_S9A"/>
</dbReference>
<dbReference type="RefSeq" id="XP_062789573.1">
    <property type="nucleotide sequence ID" value="XM_062933522.1"/>
</dbReference>
<comment type="similarity">
    <text evidence="2 7">Belongs to the peptidase S9A family.</text>
</comment>
<accession>A0ABZ1CT33</accession>
<keyword evidence="4 7" id="KW-0645">Protease</keyword>
<evidence type="ECO:0000259" key="8">
    <source>
        <dbReference type="Pfam" id="PF00326"/>
    </source>
</evidence>
<evidence type="ECO:0000256" key="2">
    <source>
        <dbReference type="ARBA" id="ARBA00005228"/>
    </source>
</evidence>
<dbReference type="Proteomes" id="UP001329825">
    <property type="component" value="Chromosome 2"/>
</dbReference>
<protein>
    <recommendedName>
        <fullName evidence="7">Prolyl endopeptidase</fullName>
        <ecNumber evidence="7">3.4.21.-</ecNumber>
    </recommendedName>
</protein>
<dbReference type="PANTHER" id="PTHR42881:SF2">
    <property type="entry name" value="PROLYL ENDOPEPTIDASE"/>
    <property type="match status" value="1"/>
</dbReference>
<reference evidence="10 11" key="1">
    <citation type="submission" date="2024-01" db="EMBL/GenBank/DDBJ databases">
        <title>Comparative genomics of Cryptococcus and Kwoniella reveals pathogenesis evolution and contrasting modes of karyotype evolution via chromosome fusion or intercentromeric recombination.</title>
        <authorList>
            <person name="Coelho M.A."/>
            <person name="David-Palma M."/>
            <person name="Shea T."/>
            <person name="Bowers K."/>
            <person name="McGinley-Smith S."/>
            <person name="Mohammad A.W."/>
            <person name="Gnirke A."/>
            <person name="Yurkov A.M."/>
            <person name="Nowrousian M."/>
            <person name="Sun S."/>
            <person name="Cuomo C.A."/>
            <person name="Heitman J."/>
        </authorList>
    </citation>
    <scope>NUCLEOTIDE SEQUENCE [LARGE SCALE GENOMIC DNA]</scope>
    <source>
        <strain evidence="10">CBS 11374</strain>
    </source>
</reference>
<gene>
    <name evidence="10" type="ORF">IL334_001769</name>
</gene>
<dbReference type="GeneID" id="87953900"/>
<evidence type="ECO:0000256" key="7">
    <source>
        <dbReference type="RuleBase" id="RU368024"/>
    </source>
</evidence>
<dbReference type="PRINTS" id="PR00862">
    <property type="entry name" value="PROLIGOPTASE"/>
</dbReference>
<dbReference type="PANTHER" id="PTHR42881">
    <property type="entry name" value="PROLYL ENDOPEPTIDASE"/>
    <property type="match status" value="1"/>
</dbReference>